<feature type="domain" description="Bacterial alpha-L-rhamnosidase N-terminal" evidence="6">
    <location>
        <begin position="198"/>
        <end position="271"/>
    </location>
</feature>
<dbReference type="SUPFAM" id="SSF48208">
    <property type="entry name" value="Six-hairpin glycosidases"/>
    <property type="match status" value="1"/>
</dbReference>
<dbReference type="InterPro" id="IPR006311">
    <property type="entry name" value="TAT_signal"/>
</dbReference>
<dbReference type="Pfam" id="PF05592">
    <property type="entry name" value="Bac_rhamnosid"/>
    <property type="match status" value="1"/>
</dbReference>
<dbReference type="RefSeq" id="WP_311601375.1">
    <property type="nucleotide sequence ID" value="NZ_JAVREM010000035.1"/>
</dbReference>
<protein>
    <recommendedName>
        <fullName evidence="2">alpha-L-rhamnosidase</fullName>
        <ecNumber evidence="2">3.2.1.40</ecNumber>
    </recommendedName>
</protein>
<dbReference type="PANTHER" id="PTHR33307:SF11">
    <property type="entry name" value="ALPHA-L-RHAMNOSIDASE"/>
    <property type="match status" value="1"/>
</dbReference>
<keyword evidence="10" id="KW-1185">Reference proteome</keyword>
<dbReference type="Pfam" id="PF17389">
    <property type="entry name" value="Bac_rhamnosid6H"/>
    <property type="match status" value="1"/>
</dbReference>
<name>A0ABU2LUB1_9ACTN</name>
<evidence type="ECO:0000256" key="1">
    <source>
        <dbReference type="ARBA" id="ARBA00001445"/>
    </source>
</evidence>
<dbReference type="GO" id="GO:0016787">
    <property type="term" value="F:hydrolase activity"/>
    <property type="evidence" value="ECO:0007669"/>
    <property type="project" value="UniProtKB-KW"/>
</dbReference>
<evidence type="ECO:0000259" key="7">
    <source>
        <dbReference type="Pfam" id="PF17389"/>
    </source>
</evidence>
<dbReference type="InterPro" id="IPR008928">
    <property type="entry name" value="6-hairpin_glycosidase_sf"/>
</dbReference>
<evidence type="ECO:0000259" key="6">
    <source>
        <dbReference type="Pfam" id="PF08531"/>
    </source>
</evidence>
<accession>A0ABU2LUB1</accession>
<dbReference type="Pfam" id="PF17390">
    <property type="entry name" value="Bac_rhamnosid_C"/>
    <property type="match status" value="1"/>
</dbReference>
<comment type="catalytic activity">
    <reaction evidence="1">
        <text>Hydrolysis of terminal non-reducing alpha-L-rhamnose residues in alpha-L-rhamnosides.</text>
        <dbReference type="EC" id="3.2.1.40"/>
    </reaction>
</comment>
<feature type="compositionally biased region" description="Low complexity" evidence="4">
    <location>
        <begin position="35"/>
        <end position="47"/>
    </location>
</feature>
<dbReference type="InterPro" id="IPR012341">
    <property type="entry name" value="6hp_glycosidase-like_sf"/>
</dbReference>
<dbReference type="Gene3D" id="2.60.120.260">
    <property type="entry name" value="Galactose-binding domain-like"/>
    <property type="match status" value="3"/>
</dbReference>
<dbReference type="Pfam" id="PF08531">
    <property type="entry name" value="Bac_rhamnosid_N"/>
    <property type="match status" value="2"/>
</dbReference>
<dbReference type="Gene3D" id="2.60.420.10">
    <property type="entry name" value="Maltose phosphorylase, domain 3"/>
    <property type="match status" value="1"/>
</dbReference>
<dbReference type="Proteomes" id="UP001183420">
    <property type="component" value="Unassembled WGS sequence"/>
</dbReference>
<dbReference type="EC" id="3.2.1.40" evidence="2"/>
<dbReference type="Gene3D" id="1.50.10.10">
    <property type="match status" value="1"/>
</dbReference>
<dbReference type="Gene3D" id="2.60.40.10">
    <property type="entry name" value="Immunoglobulins"/>
    <property type="match status" value="1"/>
</dbReference>
<feature type="region of interest" description="Disordered" evidence="4">
    <location>
        <begin position="35"/>
        <end position="65"/>
    </location>
</feature>
<dbReference type="PANTHER" id="PTHR33307">
    <property type="entry name" value="ALPHA-RHAMNOSIDASE (EUROFUNG)"/>
    <property type="match status" value="1"/>
</dbReference>
<evidence type="ECO:0000256" key="4">
    <source>
        <dbReference type="SAM" id="MobiDB-lite"/>
    </source>
</evidence>
<dbReference type="EMBL" id="JAVREM010000035">
    <property type="protein sequence ID" value="MDT0321169.1"/>
    <property type="molecule type" value="Genomic_DNA"/>
</dbReference>
<feature type="domain" description="Alpha-L-rhamnosidase six-hairpin glycosidase" evidence="7">
    <location>
        <begin position="609"/>
        <end position="961"/>
    </location>
</feature>
<keyword evidence="3 9" id="KW-0378">Hydrolase</keyword>
<feature type="domain" description="Alpha-L-rhamnosidase concanavalin-like" evidence="5">
    <location>
        <begin position="493"/>
        <end position="601"/>
    </location>
</feature>
<evidence type="ECO:0000259" key="5">
    <source>
        <dbReference type="Pfam" id="PF05592"/>
    </source>
</evidence>
<evidence type="ECO:0000259" key="8">
    <source>
        <dbReference type="Pfam" id="PF17390"/>
    </source>
</evidence>
<evidence type="ECO:0000313" key="9">
    <source>
        <dbReference type="EMBL" id="MDT0321169.1"/>
    </source>
</evidence>
<sequence length="1075" mass="114679">MSVASHGGALNRRQVVGILVATGAGAVVPVAAAAPAGADDPASPGSGRATVGNLRVDGRGDDPLGVDDTAPRLSWQLTNAPAGWAQAAYRIRAAGSERELTGGSLLWDSGVVRSPAQFDVAWGGAELRSRQAVVWQVRVWSERGEATPWSRPARWEMGLLERGDWGEARWIEHPGRGVDEPLPLFARAFTVDGRRGARVTRARLYLAGVGLHDVRMNGAAVTDEVLAPGNSNYQLSTEYRAYDVTRLVRTGANALGVALGHGTALVTRSVRNEETGRTAPYSWWQSQPKGSGTLAAPAPAGASTVRVSDVTGYHLGGTINIDTGDGGDRLESREITAIGTAGADGGGITFRPALDAEHAAGASVTGSGNPLASTDPSAGAAVSPRMIARLELTAADGSVDVVVSDRSWVTALGPTVTSNWYSGTDHDSRREQPGWTEPGADLGDTARRRDGTPVGWVAAGIAPPPNLTTELVWRVAEPVRVVDRVRPVRVTQPRPGVWVFDFGQNFAGWPEITLDGTVPAGTTVTMRPAESLAADGTVDQRSLMGGGSGRGTDVFATYTTHGDPDGETWHPTFDYFGMQWLQVTGLPDGYTPTARTVTGLQLRADTPVAGALETSDERINRVHRMARYSIASNLMSTFTDCPGREKLAYPADYTQPFGSLARNFGFDAYLRTMQRHLVEGQSRAGENIGNVALKAPVYDWGYLGRFGDEVNWGNGIVLVPWLLHETYGDTQLMERHYPEMRAFLDYLRNRKAGTGADAHLVDGALADWVAADGGTSGRITGTWGYFQTVDRMARMAALLGRTADADEYRELAAAIRDAFNAAFYNRAAGRYTAEGDRGTAGATQAAQALALDEDLVPAGERGRVLDALVELVHAYRPFGGGPHLSAGTIGLAPTVRALTAGGRDDVLWDVLREDTRPGYGFFLTPTTANPEGLTTVPEQWDLGNSKNHMILLQIEEWFHRGLAGIRQARGSVGYRDLVIDPRVVGDLSHVAGSYRTPHGEVASAWTRRGGTFRLTVRVPPNSTAEVRLPTGGERAVTASRGATFLRVEGDRALYRVASGSHDFTAPDASSGSARP</sequence>
<dbReference type="InterPro" id="IPR013783">
    <property type="entry name" value="Ig-like_fold"/>
</dbReference>
<comment type="caution">
    <text evidence="9">The sequence shown here is derived from an EMBL/GenBank/DDBJ whole genome shotgun (WGS) entry which is preliminary data.</text>
</comment>
<feature type="domain" description="Bacterial alpha-L-rhamnosidase N-terminal" evidence="6">
    <location>
        <begin position="383"/>
        <end position="442"/>
    </location>
</feature>
<organism evidence="9 10">
    <name type="scientific">Streptomyces millisiae</name>
    <dbReference type="NCBI Taxonomy" id="3075542"/>
    <lineage>
        <taxon>Bacteria</taxon>
        <taxon>Bacillati</taxon>
        <taxon>Actinomycetota</taxon>
        <taxon>Actinomycetes</taxon>
        <taxon>Kitasatosporales</taxon>
        <taxon>Streptomycetaceae</taxon>
        <taxon>Streptomyces</taxon>
    </lineage>
</organism>
<dbReference type="InterPro" id="IPR016007">
    <property type="entry name" value="Alpha_rhamnosid"/>
</dbReference>
<dbReference type="InterPro" id="IPR035398">
    <property type="entry name" value="Bac_rhamnosid_C"/>
</dbReference>
<feature type="domain" description="Alpha-L-rhamnosidase C-terminal" evidence="8">
    <location>
        <begin position="964"/>
        <end position="1040"/>
    </location>
</feature>
<evidence type="ECO:0000313" key="10">
    <source>
        <dbReference type="Proteomes" id="UP001183420"/>
    </source>
</evidence>
<dbReference type="InterPro" id="IPR035396">
    <property type="entry name" value="Bac_rhamnosid6H"/>
</dbReference>
<evidence type="ECO:0000256" key="3">
    <source>
        <dbReference type="ARBA" id="ARBA00022801"/>
    </source>
</evidence>
<reference evidence="10" key="1">
    <citation type="submission" date="2023-07" db="EMBL/GenBank/DDBJ databases">
        <title>30 novel species of actinomycetes from the DSMZ collection.</title>
        <authorList>
            <person name="Nouioui I."/>
        </authorList>
    </citation>
    <scope>NUCLEOTIDE SEQUENCE [LARGE SCALE GENOMIC DNA]</scope>
    <source>
        <strain evidence="10">DSM 44918</strain>
    </source>
</reference>
<dbReference type="InterPro" id="IPR008902">
    <property type="entry name" value="Rhamnosid_concanavalin"/>
</dbReference>
<dbReference type="Pfam" id="PF25788">
    <property type="entry name" value="Ig_Rha78A_N"/>
    <property type="match status" value="1"/>
</dbReference>
<proteinExistence type="predicted"/>
<dbReference type="PIRSF" id="PIRSF010631">
    <property type="entry name" value="A-rhamnsds"/>
    <property type="match status" value="1"/>
</dbReference>
<dbReference type="InterPro" id="IPR013737">
    <property type="entry name" value="Bac_rhamnosid_N"/>
</dbReference>
<feature type="region of interest" description="Disordered" evidence="4">
    <location>
        <begin position="419"/>
        <end position="450"/>
    </location>
</feature>
<gene>
    <name evidence="9" type="ORF">RNC47_22800</name>
</gene>
<dbReference type="PROSITE" id="PS51318">
    <property type="entry name" value="TAT"/>
    <property type="match status" value="1"/>
</dbReference>
<evidence type="ECO:0000256" key="2">
    <source>
        <dbReference type="ARBA" id="ARBA00012652"/>
    </source>
</evidence>